<evidence type="ECO:0000313" key="2">
    <source>
        <dbReference type="Proteomes" id="UP000029925"/>
    </source>
</evidence>
<protein>
    <submittedName>
        <fullName evidence="1">BspA family leucine-rich repeat surface protein</fullName>
    </submittedName>
</protein>
<comment type="caution">
    <text evidence="1">The sequence shown here is derived from an EMBL/GenBank/DDBJ whole genome shotgun (WGS) entry which is preliminary data.</text>
</comment>
<dbReference type="Pfam" id="PF03382">
    <property type="entry name" value="DUF285"/>
    <property type="match status" value="1"/>
</dbReference>
<keyword evidence="2" id="KW-1185">Reference proteome</keyword>
<dbReference type="OrthoDB" id="5354002at2"/>
<dbReference type="EMBL" id="JRPF02000001">
    <property type="protein sequence ID" value="TLD79636.1"/>
    <property type="molecule type" value="Genomic_DNA"/>
</dbReference>
<accession>A0A4U8S227</accession>
<organism evidence="1 2">
    <name type="scientific">Helicobacter typhlonius</name>
    <dbReference type="NCBI Taxonomy" id="76936"/>
    <lineage>
        <taxon>Bacteria</taxon>
        <taxon>Pseudomonadati</taxon>
        <taxon>Campylobacterota</taxon>
        <taxon>Epsilonproteobacteria</taxon>
        <taxon>Campylobacterales</taxon>
        <taxon>Helicobacteraceae</taxon>
        <taxon>Helicobacter</taxon>
    </lineage>
</organism>
<dbReference type="RefSeq" id="WP_081951349.1">
    <property type="nucleotide sequence ID" value="NZ_CARHJD010000075.1"/>
</dbReference>
<dbReference type="AlphaFoldDB" id="A0A4U8S227"/>
<sequence>MRGHKGFVIGGIIMENKKESKELTPQEKRNKELYDVLSSCLDAPKEELESLKAKVLALIEKGAVIDKEKISELEAYVSDLEQEYWDDSAVYAGRSAKDTEEYALLQILKKLTKAKDKAKAFDSLFTPKTSQSKGVTYQPKTKAALKKLIKDESIYLGDIDVSGVSDFTNLFDKSKRKDFSGIEKWNVSHIKDMSFCFVEARHFNHDIGSWDVSNVEDMRFMFHCAIRFNQPLESWNVSKVKDMWGMFEGASQFNQPLEKWDVSNVEYAANMFAHAKKFNQPLDKWNLCKAKKIYQMFWNAKKFNQNLDSWGDKLPEGCKIGYWFKFVAFSPIDGEDKKPKWFVTTEDGLLKKN</sequence>
<dbReference type="STRING" id="76936.BN2458_PEG0325"/>
<name>A0A4U8S227_9HELI</name>
<proteinExistence type="predicted"/>
<evidence type="ECO:0000313" key="1">
    <source>
        <dbReference type="EMBL" id="TLD79636.1"/>
    </source>
</evidence>
<dbReference type="InterPro" id="IPR005046">
    <property type="entry name" value="DUF285"/>
</dbReference>
<gene>
    <name evidence="1" type="ORF">LS75_001535</name>
</gene>
<reference evidence="1 2" key="1">
    <citation type="journal article" date="2014" name="Genome Announc.">
        <title>Draft genome sequences of eight enterohepatic helicobacter species isolated from both laboratory and wild rodents.</title>
        <authorList>
            <person name="Sheh A."/>
            <person name="Shen Z."/>
            <person name="Fox J.G."/>
        </authorList>
    </citation>
    <scope>NUCLEOTIDE SEQUENCE [LARGE SCALE GENOMIC DNA]</scope>
    <source>
        <strain evidence="1 2">MIT 98-6810</strain>
    </source>
</reference>
<dbReference type="Proteomes" id="UP000029925">
    <property type="component" value="Unassembled WGS sequence"/>
</dbReference>